<protein>
    <submittedName>
        <fullName evidence="1">Uncharacterized protein</fullName>
    </submittedName>
</protein>
<sequence>MATAQSERIIAPEDRDTYVSEFQYDVNNPPVVDGVGGLTEAEIAEIQDKIQQAEASGPPQDEIIPGQMWSDKVGIPEGYDKTEADRSEVAIATEQSQPQARTFMATAERCKSFWLIPFKVCGEILDRYEALGGETSWLLLPIEHQSINPDGQGHRQRFVGGVIYQHPDTGAHAVSPMTMALWQRHGWEAGWLGYPLGGEVPVEGSTTIDGEISGWVQQFQGGRVYRTPILEGFQIASINGVILDKWLELGGPSGYLGFPIADEAGVTDGMGRFSIFQRGEIYWAPGLGAHAVSGTILDDWKSAEGPAGDFGYPIAPMEWVDEFTYIQSFEGGEIQGEVSQGFAPRGLTSQYIQADSQEEADAYFDAIEDEWIAESLGSPGISLMQKGAPVTYGPCILKPNNIHIRTKSGESDFGIVGFKPSTTCTKPVSSIQHTTNLRYKYYQWWLKAASATAYSDPGLTTTLVQKNIEHHCRGHVDTWFWGTAAGVINYGGKEYYARVYPDIARFSCRV</sequence>
<dbReference type="Proteomes" id="UP000006698">
    <property type="component" value="Chromosome"/>
</dbReference>
<dbReference type="InterPro" id="IPR013207">
    <property type="entry name" value="LGFP"/>
</dbReference>
<dbReference type="RefSeq" id="WP_011896724.1">
    <property type="nucleotide sequence ID" value="NC_009342.1"/>
</dbReference>
<dbReference type="EMBL" id="AP009044">
    <property type="protein sequence ID" value="BAF53518.1"/>
    <property type="molecule type" value="Genomic_DNA"/>
</dbReference>
<reference evidence="1" key="1">
    <citation type="journal article" date="2007" name="Microbiology">
        <title>Comparative analysis of the Corynebacterium glutamicum group and complete genome sequence of strain R.</title>
        <authorList>
            <person name="Yukawa H."/>
            <person name="Omumasaba C.A."/>
            <person name="Nonaka H."/>
            <person name="Kos P."/>
            <person name="Okai N."/>
            <person name="Suzuki N."/>
            <person name="Suda M."/>
            <person name="Tsuge Y."/>
            <person name="Watanabe J."/>
            <person name="Ikeda Y."/>
            <person name="Vertes A.A."/>
            <person name="Inui M."/>
        </authorList>
    </citation>
    <scope>NUCLEOTIDE SEQUENCE</scope>
    <source>
        <strain evidence="1">R</strain>
    </source>
</reference>
<evidence type="ECO:0000313" key="1">
    <source>
        <dbReference type="EMBL" id="BAF53518.1"/>
    </source>
</evidence>
<dbReference type="Pfam" id="PF08310">
    <property type="entry name" value="LGFP"/>
    <property type="match status" value="3"/>
</dbReference>
<dbReference type="KEGG" id="cgt:cgR_0550"/>
<proteinExistence type="predicted"/>
<accession>A0AB72V8I4</accession>
<organism evidence="1">
    <name type="scientific">Corynebacterium glutamicum (strain R)</name>
    <dbReference type="NCBI Taxonomy" id="340322"/>
    <lineage>
        <taxon>Bacteria</taxon>
        <taxon>Bacillati</taxon>
        <taxon>Actinomycetota</taxon>
        <taxon>Actinomycetes</taxon>
        <taxon>Mycobacteriales</taxon>
        <taxon>Corynebacteriaceae</taxon>
        <taxon>Corynebacterium</taxon>
    </lineage>
</organism>
<dbReference type="AlphaFoldDB" id="A0AB72V8I4"/>
<gene>
    <name evidence="1" type="ordered locus">cgR_0550</name>
</gene>
<name>A0AB72V8I4_CORGB</name>